<dbReference type="AlphaFoldDB" id="A0A2K4MJ52"/>
<comment type="caution">
    <text evidence="1">The sequence shown here is derived from an EMBL/GenBank/DDBJ whole genome shotgun (WGS) entry which is preliminary data.</text>
</comment>
<gene>
    <name evidence="1" type="ORF">C2134_19245</name>
</gene>
<name>A0A2K4MJ52_9NEIS</name>
<feature type="non-terminal residue" evidence="1">
    <location>
        <position position="1"/>
    </location>
</feature>
<accession>A0A2K4MJ52</accession>
<proteinExistence type="predicted"/>
<dbReference type="EMBL" id="PPTF01000085">
    <property type="protein sequence ID" value="POA97088.1"/>
    <property type="molecule type" value="Genomic_DNA"/>
</dbReference>
<evidence type="ECO:0000313" key="2">
    <source>
        <dbReference type="Proteomes" id="UP000236416"/>
    </source>
</evidence>
<reference evidence="1 2" key="1">
    <citation type="submission" date="2018-01" db="EMBL/GenBank/DDBJ databases">
        <title>Genomic Sequence of Chromobacterium MWU13-2610 from wild cranberry bogs within the Cape Cod National Seashore.</title>
        <authorList>
            <person name="O'Hara-Hanley K."/>
            <person name="Soby S."/>
            <person name="Harrison A."/>
        </authorList>
    </citation>
    <scope>NUCLEOTIDE SEQUENCE [LARGE SCALE GENOMIC DNA]</scope>
    <source>
        <strain evidence="1 2">MWU13-2610</strain>
    </source>
</reference>
<keyword evidence="2" id="KW-1185">Reference proteome</keyword>
<protein>
    <submittedName>
        <fullName evidence="1">Uncharacterized protein</fullName>
    </submittedName>
</protein>
<evidence type="ECO:0000313" key="1">
    <source>
        <dbReference type="EMBL" id="POA97088.1"/>
    </source>
</evidence>
<dbReference type="RefSeq" id="WP_199179999.1">
    <property type="nucleotide sequence ID" value="NZ_PPTF01000085.1"/>
</dbReference>
<sequence length="69" mass="8025">TFIKIHLFLTPRLRYCLPPKKMDALMQGIVDRHDKIFGINIFEVEHPLTASEMFEEARYAQAELPAHDA</sequence>
<organism evidence="1 2">
    <name type="scientific">Chromobacterium sinusclupearum</name>
    <dbReference type="NCBI Taxonomy" id="2077146"/>
    <lineage>
        <taxon>Bacteria</taxon>
        <taxon>Pseudomonadati</taxon>
        <taxon>Pseudomonadota</taxon>
        <taxon>Betaproteobacteria</taxon>
        <taxon>Neisseriales</taxon>
        <taxon>Chromobacteriaceae</taxon>
        <taxon>Chromobacterium</taxon>
    </lineage>
</organism>
<dbReference type="Proteomes" id="UP000236416">
    <property type="component" value="Unassembled WGS sequence"/>
</dbReference>